<organism evidence="3 4">
    <name type="scientific">Anthostomella pinea</name>
    <dbReference type="NCBI Taxonomy" id="933095"/>
    <lineage>
        <taxon>Eukaryota</taxon>
        <taxon>Fungi</taxon>
        <taxon>Dikarya</taxon>
        <taxon>Ascomycota</taxon>
        <taxon>Pezizomycotina</taxon>
        <taxon>Sordariomycetes</taxon>
        <taxon>Xylariomycetidae</taxon>
        <taxon>Xylariales</taxon>
        <taxon>Xylariaceae</taxon>
        <taxon>Anthostomella</taxon>
    </lineage>
</organism>
<evidence type="ECO:0000313" key="4">
    <source>
        <dbReference type="Proteomes" id="UP001295740"/>
    </source>
</evidence>
<evidence type="ECO:0000256" key="2">
    <source>
        <dbReference type="SAM" id="Phobius"/>
    </source>
</evidence>
<evidence type="ECO:0000313" key="3">
    <source>
        <dbReference type="EMBL" id="CAJ2505108.1"/>
    </source>
</evidence>
<keyword evidence="2" id="KW-0812">Transmembrane</keyword>
<proteinExistence type="predicted"/>
<gene>
    <name evidence="3" type="ORF">KHLLAP_LOCUS5576</name>
</gene>
<keyword evidence="2" id="KW-1133">Transmembrane helix</keyword>
<dbReference type="AlphaFoldDB" id="A0AAI8VHM0"/>
<protein>
    <submittedName>
        <fullName evidence="3">Uu.00g125020.m01.CDS01</fullName>
    </submittedName>
</protein>
<accession>A0AAI8VHM0</accession>
<reference evidence="3" key="1">
    <citation type="submission" date="2023-10" db="EMBL/GenBank/DDBJ databases">
        <authorList>
            <person name="Hackl T."/>
        </authorList>
    </citation>
    <scope>NUCLEOTIDE SEQUENCE</scope>
</reference>
<comment type="caution">
    <text evidence="3">The sequence shown here is derived from an EMBL/GenBank/DDBJ whole genome shotgun (WGS) entry which is preliminary data.</text>
</comment>
<dbReference type="EMBL" id="CAUWAG010000007">
    <property type="protein sequence ID" value="CAJ2505108.1"/>
    <property type="molecule type" value="Genomic_DNA"/>
</dbReference>
<feature type="transmembrane region" description="Helical" evidence="2">
    <location>
        <begin position="104"/>
        <end position="128"/>
    </location>
</feature>
<keyword evidence="4" id="KW-1185">Reference proteome</keyword>
<evidence type="ECO:0000256" key="1">
    <source>
        <dbReference type="SAM" id="MobiDB-lite"/>
    </source>
</evidence>
<dbReference type="Proteomes" id="UP001295740">
    <property type="component" value="Unassembled WGS sequence"/>
</dbReference>
<name>A0AAI8VHM0_9PEZI</name>
<sequence>MAPINMSIQALRDALILSWNLTNALPPAHLNQTIARLHHAQHLVTHGFQSIPASACDFLLHGLNWIWACVKAGGKTILDSLASAARSAWVASGLPTFLFKLAKLAIWLLKWTSIVCVAVLCLSLMLFYHPQAARSRNTTTYGTFARGRVETPRGAVLGVVLLKALWTTLTWPVSSYIELRRQEEEIRADVERQRQRNEERERERAAEAERQAQEETFRRRRQAQEAALRRREENMEKQREAAFAEEFLRWSQLSNDIKEDPSLRDSLKRVAHPPTTPGSPTNACVEPLCQTSMQELGIRFCKHSFGELVKVYARIKEDSGEGDVTKILRKQRTLWHPDKFGGCKELVLRQTGELAKIIGDLLSQTVTQQT</sequence>
<feature type="region of interest" description="Disordered" evidence="1">
    <location>
        <begin position="188"/>
        <end position="233"/>
    </location>
</feature>
<feature type="compositionally biased region" description="Basic and acidic residues" evidence="1">
    <location>
        <begin position="188"/>
        <end position="217"/>
    </location>
</feature>
<keyword evidence="2" id="KW-0472">Membrane</keyword>